<comment type="similarity">
    <text evidence="1">Belongs to the ATP-dependent AMP-binding enzyme family.</text>
</comment>
<dbReference type="GO" id="GO:0006631">
    <property type="term" value="P:fatty acid metabolic process"/>
    <property type="evidence" value="ECO:0007669"/>
    <property type="project" value="TreeGrafter"/>
</dbReference>
<dbReference type="InterPro" id="IPR000873">
    <property type="entry name" value="AMP-dep_synth/lig_dom"/>
</dbReference>
<dbReference type="InterPro" id="IPR045851">
    <property type="entry name" value="AMP-bd_C_sf"/>
</dbReference>
<dbReference type="PANTHER" id="PTHR43201">
    <property type="entry name" value="ACYL-COA SYNTHETASE"/>
    <property type="match status" value="1"/>
</dbReference>
<comment type="caution">
    <text evidence="3">The sequence shown here is derived from an EMBL/GenBank/DDBJ whole genome shotgun (WGS) entry which is preliminary data.</text>
</comment>
<dbReference type="Proteomes" id="UP000267469">
    <property type="component" value="Unassembled WGS sequence"/>
</dbReference>
<evidence type="ECO:0000313" key="3">
    <source>
        <dbReference type="EMBL" id="RNL89908.1"/>
    </source>
</evidence>
<reference evidence="3 4" key="1">
    <citation type="submission" date="2018-10" db="EMBL/GenBank/DDBJ databases">
        <title>Sinomicrobium pectinilyticum sp. nov., a pectinase-producing bacterium isolated from alkaline and saline soil, and emended description of the genus Sinomicrobium.</title>
        <authorList>
            <person name="Cheng B."/>
            <person name="Li C."/>
            <person name="Lai Q."/>
            <person name="Du M."/>
            <person name="Shao Z."/>
            <person name="Xu P."/>
            <person name="Yang C."/>
        </authorList>
    </citation>
    <scope>NUCLEOTIDE SEQUENCE [LARGE SCALE GENOMIC DNA]</scope>
    <source>
        <strain evidence="3 4">5DNS001</strain>
    </source>
</reference>
<sequence>MNTGELSITYKNIHNRFKLNGTYFSREDLSLVAYNFIKEGEPYQKVIGDFLLDWLDNRETIAVNTSGSTGKPKKIALYKQHMVNSAIATGDFFGITVGNSALSCLPADYIAGKMMLVRAMILGLEIDLVKPSSTPVEKISKEYDFVAMTPMQLQNSLPVLDCIKTLIVGGAPMSGALEARLSKTGCKVYETYGMTETVTHIAARKVSHPQSGRERCFTLVPGVEITVDDRGCLVINAPGVSDVAITTNDLVELVSEKEFRWLGRYDNLVNSGGVKLVPELIEEKIREVISGRFYVGGIPDDKLGEKLVLFIEEKTNPGLTTEEIRAKIAGLKSLDKYERPKEVRLIKNFKETGSGKVLRHRDL</sequence>
<protein>
    <submittedName>
        <fullName evidence="3">O-succinylbenzoic acid--CoA ligase</fullName>
    </submittedName>
</protein>
<dbReference type="PANTHER" id="PTHR43201:SF8">
    <property type="entry name" value="ACYL-COA SYNTHETASE FAMILY MEMBER 3"/>
    <property type="match status" value="1"/>
</dbReference>
<evidence type="ECO:0000313" key="4">
    <source>
        <dbReference type="Proteomes" id="UP000267469"/>
    </source>
</evidence>
<dbReference type="OrthoDB" id="8870348at2"/>
<evidence type="ECO:0000259" key="2">
    <source>
        <dbReference type="Pfam" id="PF00501"/>
    </source>
</evidence>
<feature type="domain" description="AMP-dependent synthetase/ligase" evidence="2">
    <location>
        <begin position="65"/>
        <end position="232"/>
    </location>
</feature>
<keyword evidence="3" id="KW-0436">Ligase</keyword>
<dbReference type="Gene3D" id="3.40.50.12780">
    <property type="entry name" value="N-terminal domain of ligase-like"/>
    <property type="match status" value="1"/>
</dbReference>
<keyword evidence="4" id="KW-1185">Reference proteome</keyword>
<dbReference type="SUPFAM" id="SSF56801">
    <property type="entry name" value="Acetyl-CoA synthetase-like"/>
    <property type="match status" value="1"/>
</dbReference>
<proteinExistence type="inferred from homology"/>
<dbReference type="Pfam" id="PF00501">
    <property type="entry name" value="AMP-binding"/>
    <property type="match status" value="1"/>
</dbReference>
<evidence type="ECO:0000256" key="1">
    <source>
        <dbReference type="ARBA" id="ARBA00006432"/>
    </source>
</evidence>
<accession>A0A3N0EPS4</accession>
<gene>
    <name evidence="3" type="ORF">ED312_06900</name>
</gene>
<dbReference type="AlphaFoldDB" id="A0A3N0EPS4"/>
<dbReference type="InterPro" id="IPR042099">
    <property type="entry name" value="ANL_N_sf"/>
</dbReference>
<organism evidence="3 4">
    <name type="scientific">Sinomicrobium pectinilyticum</name>
    <dbReference type="NCBI Taxonomy" id="1084421"/>
    <lineage>
        <taxon>Bacteria</taxon>
        <taxon>Pseudomonadati</taxon>
        <taxon>Bacteroidota</taxon>
        <taxon>Flavobacteriia</taxon>
        <taxon>Flavobacteriales</taxon>
        <taxon>Flavobacteriaceae</taxon>
        <taxon>Sinomicrobium</taxon>
    </lineage>
</organism>
<dbReference type="EMBL" id="RJTM01000035">
    <property type="protein sequence ID" value="RNL89908.1"/>
    <property type="molecule type" value="Genomic_DNA"/>
</dbReference>
<dbReference type="GO" id="GO:0031956">
    <property type="term" value="F:medium-chain fatty acid-CoA ligase activity"/>
    <property type="evidence" value="ECO:0007669"/>
    <property type="project" value="TreeGrafter"/>
</dbReference>
<name>A0A3N0EPS4_SINP1</name>
<dbReference type="Gene3D" id="3.30.300.30">
    <property type="match status" value="1"/>
</dbReference>